<dbReference type="OrthoDB" id="3256525at2759"/>
<protein>
    <submittedName>
        <fullName evidence="1">Uncharacterized protein</fullName>
    </submittedName>
</protein>
<proteinExistence type="predicted"/>
<dbReference type="EMBL" id="JADNYJ010000127">
    <property type="protein sequence ID" value="KAF8881927.1"/>
    <property type="molecule type" value="Genomic_DNA"/>
</dbReference>
<keyword evidence="2" id="KW-1185">Reference proteome</keyword>
<comment type="caution">
    <text evidence="1">The sequence shown here is derived from an EMBL/GenBank/DDBJ whole genome shotgun (WGS) entry which is preliminary data.</text>
</comment>
<sequence length="418" mass="47735">MHFNELPAEIRLTIFRQATLKVSQYEDTSVDYRPFEAVALRDRDWSSSAQRALDVKMAVVLVCKEWKRIATEMLYECIRIQHGTEALLTALEGHLQDALFDNGRWVRRVEISEKVLDFDPFNPQMVLRVLERCPLVETVVRPCLYSAFSELGPTLGKVRLEPGQVFPSFPSIKRIDWWSPGVTPGRGTYWNSNPEFFVELVAHAPNLQYLTLSHRNQHSDYWSIISLHRTQNNLFVYPPYKSITTLRIEGKVENAFILANAVLPNLKRLVLGGLYAQKQSIIKTLGHLVRHLEFLDFGVQPDAFSPPPMSGFGTGHVFQSCPNLEEFCAPLSLGTTLLQENTNVVLHNLRCIRIKMDSSTLFTSPDFGYFIRDKLTSPELERICLCGKPEAWKENACYKVLEEIVAQRNLAPLECYSA</sequence>
<dbReference type="Proteomes" id="UP000724874">
    <property type="component" value="Unassembled WGS sequence"/>
</dbReference>
<name>A0A9P5TIJ7_GYMJU</name>
<evidence type="ECO:0000313" key="2">
    <source>
        <dbReference type="Proteomes" id="UP000724874"/>
    </source>
</evidence>
<dbReference type="AlphaFoldDB" id="A0A9P5TIJ7"/>
<gene>
    <name evidence="1" type="ORF">CPB84DRAFT_228595</name>
</gene>
<dbReference type="InterPro" id="IPR032675">
    <property type="entry name" value="LRR_dom_sf"/>
</dbReference>
<evidence type="ECO:0000313" key="1">
    <source>
        <dbReference type="EMBL" id="KAF8881927.1"/>
    </source>
</evidence>
<reference evidence="1" key="1">
    <citation type="submission" date="2020-11" db="EMBL/GenBank/DDBJ databases">
        <authorList>
            <consortium name="DOE Joint Genome Institute"/>
            <person name="Ahrendt S."/>
            <person name="Riley R."/>
            <person name="Andreopoulos W."/>
            <person name="LaButti K."/>
            <person name="Pangilinan J."/>
            <person name="Ruiz-duenas F.J."/>
            <person name="Barrasa J.M."/>
            <person name="Sanchez-Garcia M."/>
            <person name="Camarero S."/>
            <person name="Miyauchi S."/>
            <person name="Serrano A."/>
            <person name="Linde D."/>
            <person name="Babiker R."/>
            <person name="Drula E."/>
            <person name="Ayuso-Fernandez I."/>
            <person name="Pacheco R."/>
            <person name="Padilla G."/>
            <person name="Ferreira P."/>
            <person name="Barriuso J."/>
            <person name="Kellner H."/>
            <person name="Castanera R."/>
            <person name="Alfaro M."/>
            <person name="Ramirez L."/>
            <person name="Pisabarro A.G."/>
            <person name="Kuo A."/>
            <person name="Tritt A."/>
            <person name="Lipzen A."/>
            <person name="He G."/>
            <person name="Yan M."/>
            <person name="Ng V."/>
            <person name="Cullen D."/>
            <person name="Martin F."/>
            <person name="Rosso M.-N."/>
            <person name="Henrissat B."/>
            <person name="Hibbett D."/>
            <person name="Martinez A.T."/>
            <person name="Grigoriev I.V."/>
        </authorList>
    </citation>
    <scope>NUCLEOTIDE SEQUENCE</scope>
    <source>
        <strain evidence="1">AH 44721</strain>
    </source>
</reference>
<dbReference type="Gene3D" id="3.80.10.10">
    <property type="entry name" value="Ribonuclease Inhibitor"/>
    <property type="match status" value="1"/>
</dbReference>
<accession>A0A9P5TIJ7</accession>
<dbReference type="SUPFAM" id="SSF52047">
    <property type="entry name" value="RNI-like"/>
    <property type="match status" value="1"/>
</dbReference>
<organism evidence="1 2">
    <name type="scientific">Gymnopilus junonius</name>
    <name type="common">Spectacular rustgill mushroom</name>
    <name type="synonym">Gymnopilus spectabilis subsp. junonius</name>
    <dbReference type="NCBI Taxonomy" id="109634"/>
    <lineage>
        <taxon>Eukaryota</taxon>
        <taxon>Fungi</taxon>
        <taxon>Dikarya</taxon>
        <taxon>Basidiomycota</taxon>
        <taxon>Agaricomycotina</taxon>
        <taxon>Agaricomycetes</taxon>
        <taxon>Agaricomycetidae</taxon>
        <taxon>Agaricales</taxon>
        <taxon>Agaricineae</taxon>
        <taxon>Hymenogastraceae</taxon>
        <taxon>Gymnopilus</taxon>
    </lineage>
</organism>